<feature type="active site" description="Nucleophile" evidence="7">
    <location>
        <position position="326"/>
    </location>
</feature>
<keyword evidence="8" id="KW-0472">Membrane</keyword>
<protein>
    <recommendedName>
        <fullName evidence="9">L,D-TPase catalytic domain-containing protein</fullName>
    </recommendedName>
</protein>
<accession>A0A1S2VCX6</accession>
<dbReference type="GO" id="GO:0008360">
    <property type="term" value="P:regulation of cell shape"/>
    <property type="evidence" value="ECO:0007669"/>
    <property type="project" value="UniProtKB-UniRule"/>
</dbReference>
<dbReference type="EMBL" id="MORL01000021">
    <property type="protein sequence ID" value="OIN56529.1"/>
    <property type="molecule type" value="Genomic_DNA"/>
</dbReference>
<evidence type="ECO:0000256" key="5">
    <source>
        <dbReference type="ARBA" id="ARBA00022984"/>
    </source>
</evidence>
<evidence type="ECO:0000256" key="8">
    <source>
        <dbReference type="SAM" id="Phobius"/>
    </source>
</evidence>
<keyword evidence="3" id="KW-0808">Transferase</keyword>
<proteinExistence type="inferred from homology"/>
<evidence type="ECO:0000256" key="6">
    <source>
        <dbReference type="ARBA" id="ARBA00023316"/>
    </source>
</evidence>
<keyword evidence="6 7" id="KW-0961">Cell wall biogenesis/degradation</keyword>
<dbReference type="GO" id="GO:0071555">
    <property type="term" value="P:cell wall organization"/>
    <property type="evidence" value="ECO:0007669"/>
    <property type="project" value="UniProtKB-UniRule"/>
</dbReference>
<dbReference type="GO" id="GO:0009252">
    <property type="term" value="P:peptidoglycan biosynthetic process"/>
    <property type="evidence" value="ECO:0007669"/>
    <property type="project" value="UniProtKB-UniPathway"/>
</dbReference>
<evidence type="ECO:0000256" key="4">
    <source>
        <dbReference type="ARBA" id="ARBA00022960"/>
    </source>
</evidence>
<dbReference type="InterPro" id="IPR038063">
    <property type="entry name" value="Transpep_catalytic_dom"/>
</dbReference>
<dbReference type="CDD" id="cd16913">
    <property type="entry name" value="YkuD_like"/>
    <property type="match status" value="1"/>
</dbReference>
<keyword evidence="11" id="KW-1185">Reference proteome</keyword>
<evidence type="ECO:0000256" key="3">
    <source>
        <dbReference type="ARBA" id="ARBA00022679"/>
    </source>
</evidence>
<comment type="caution">
    <text evidence="10">The sequence shown here is derived from an EMBL/GenBank/DDBJ whole genome shotgun (WGS) entry which is preliminary data.</text>
</comment>
<dbReference type="PANTHER" id="PTHR41533:SF2">
    <property type="entry name" value="BLR7131 PROTEIN"/>
    <property type="match status" value="1"/>
</dbReference>
<dbReference type="InterPro" id="IPR052905">
    <property type="entry name" value="LD-transpeptidase_YkuD-like"/>
</dbReference>
<gene>
    <name evidence="10" type="ORF">BLX24_23955</name>
</gene>
<comment type="pathway">
    <text evidence="1 7">Cell wall biogenesis; peptidoglycan biosynthesis.</text>
</comment>
<feature type="active site" description="Proton donor/acceptor" evidence="7">
    <location>
        <position position="306"/>
    </location>
</feature>
<dbReference type="AlphaFoldDB" id="A0A1S2VCX6"/>
<dbReference type="GO" id="GO:0016740">
    <property type="term" value="F:transferase activity"/>
    <property type="evidence" value="ECO:0007669"/>
    <property type="project" value="UniProtKB-KW"/>
</dbReference>
<evidence type="ECO:0000256" key="7">
    <source>
        <dbReference type="PROSITE-ProRule" id="PRU01373"/>
    </source>
</evidence>
<dbReference type="Proteomes" id="UP000181790">
    <property type="component" value="Unassembled WGS sequence"/>
</dbReference>
<dbReference type="PANTHER" id="PTHR41533">
    <property type="entry name" value="L,D-TRANSPEPTIDASE HI_1667-RELATED"/>
    <property type="match status" value="1"/>
</dbReference>
<dbReference type="PROSITE" id="PS52029">
    <property type="entry name" value="LD_TPASE"/>
    <property type="match status" value="1"/>
</dbReference>
<evidence type="ECO:0000259" key="9">
    <source>
        <dbReference type="PROSITE" id="PS52029"/>
    </source>
</evidence>
<evidence type="ECO:0000256" key="1">
    <source>
        <dbReference type="ARBA" id="ARBA00004752"/>
    </source>
</evidence>
<dbReference type="InterPro" id="IPR005490">
    <property type="entry name" value="LD_TPept_cat_dom"/>
</dbReference>
<feature type="transmembrane region" description="Helical" evidence="8">
    <location>
        <begin position="7"/>
        <end position="26"/>
    </location>
</feature>
<name>A0A1S2VCX6_9BACT</name>
<keyword evidence="5 7" id="KW-0573">Peptidoglycan synthesis</keyword>
<evidence type="ECO:0000313" key="10">
    <source>
        <dbReference type="EMBL" id="OIN56529.1"/>
    </source>
</evidence>
<feature type="domain" description="L,D-TPase catalytic" evidence="9">
    <location>
        <begin position="173"/>
        <end position="356"/>
    </location>
</feature>
<dbReference type="GO" id="GO:0004180">
    <property type="term" value="F:carboxypeptidase activity"/>
    <property type="evidence" value="ECO:0007669"/>
    <property type="project" value="UniProtKB-ARBA"/>
</dbReference>
<keyword evidence="4 7" id="KW-0133">Cell shape</keyword>
<reference evidence="10 11" key="1">
    <citation type="submission" date="2016-10" db="EMBL/GenBank/DDBJ databases">
        <title>Arsenicibacter rosenii gen. nov., sp. nov., an efficient arsenic-methylating bacterium isolated from an arsenic-contaminated paddy soil.</title>
        <authorList>
            <person name="Huang K."/>
        </authorList>
    </citation>
    <scope>NUCLEOTIDE SEQUENCE [LARGE SCALE GENOMIC DNA]</scope>
    <source>
        <strain evidence="10 11">SM-1</strain>
    </source>
</reference>
<keyword evidence="8" id="KW-1133">Transmembrane helix</keyword>
<comment type="similarity">
    <text evidence="2">Belongs to the YkuD family.</text>
</comment>
<dbReference type="SUPFAM" id="SSF141523">
    <property type="entry name" value="L,D-transpeptidase catalytic domain-like"/>
    <property type="match status" value="1"/>
</dbReference>
<sequence length="396" mass="44968">MNDKQRNLAIAGGILAVVIIAAIFLWPTLNKQKTEPKTWHGLSLLHQANRMADSVGIDTTRFVVTATGDSLRDREARKQLTALLLELRYGKTPSQFTYNSLKPVIDSNWAATLAKQEGSVLPDSVLNVSSFRPYQTLVGQYHQVRNHVSADSLLSYRQTLNFYRYLNRFPMDHFVVVNLPTASLTVFDQKGDRLLTSDVIAGKADKQTPCMATSMNQIVMYPYWNVPKGIGLKEILPKVQRNPNFLDSQNMQILDDRNQEVDPSSLDWASFSPENFPYRFRQSSGCHNSLGLLKFDLKNPYAIYLHDTNGRDLFTESSDRFRSHGCVRVQKPVDLANLVLEKKVFDDGFMNRCLVDQTPKTLKLPKEVPVFIVYLTTDVDPSGQVAHYRDIYAMVK</sequence>
<evidence type="ECO:0000256" key="2">
    <source>
        <dbReference type="ARBA" id="ARBA00005992"/>
    </source>
</evidence>
<dbReference type="Gene3D" id="2.40.440.10">
    <property type="entry name" value="L,D-transpeptidase catalytic domain-like"/>
    <property type="match status" value="1"/>
</dbReference>
<evidence type="ECO:0000313" key="11">
    <source>
        <dbReference type="Proteomes" id="UP000181790"/>
    </source>
</evidence>
<organism evidence="10 11">
    <name type="scientific">Arsenicibacter rosenii</name>
    <dbReference type="NCBI Taxonomy" id="1750698"/>
    <lineage>
        <taxon>Bacteria</taxon>
        <taxon>Pseudomonadati</taxon>
        <taxon>Bacteroidota</taxon>
        <taxon>Cytophagia</taxon>
        <taxon>Cytophagales</taxon>
        <taxon>Spirosomataceae</taxon>
        <taxon>Arsenicibacter</taxon>
    </lineage>
</organism>
<dbReference type="UniPathway" id="UPA00219"/>
<dbReference type="Pfam" id="PF03734">
    <property type="entry name" value="YkuD"/>
    <property type="match status" value="1"/>
</dbReference>
<dbReference type="RefSeq" id="WP_071505760.1">
    <property type="nucleotide sequence ID" value="NZ_MORL01000021.1"/>
</dbReference>
<keyword evidence="8" id="KW-0812">Transmembrane</keyword>